<gene>
    <name evidence="1" type="ORF">SAMN02745910_03367</name>
</gene>
<keyword evidence="2" id="KW-1185">Reference proteome</keyword>
<evidence type="ECO:0000313" key="1">
    <source>
        <dbReference type="EMBL" id="SFQ76956.1"/>
    </source>
</evidence>
<dbReference type="RefSeq" id="WP_061805514.1">
    <property type="nucleotide sequence ID" value="NZ_FOXX01000008.1"/>
</dbReference>
<sequence>MYPLYTTSHHLKQETLLKVNPWVQYGLNEAQKTSIPHAMMEIAAITYLMGKGYDPRTAHQIVESWEIHETFYL</sequence>
<dbReference type="EMBL" id="FOXX01000008">
    <property type="protein sequence ID" value="SFQ76956.1"/>
    <property type="molecule type" value="Genomic_DNA"/>
</dbReference>
<proteinExistence type="predicted"/>
<dbReference type="Proteomes" id="UP000182762">
    <property type="component" value="Unassembled WGS sequence"/>
</dbReference>
<protein>
    <submittedName>
        <fullName evidence="1">Uncharacterized protein</fullName>
    </submittedName>
</protein>
<evidence type="ECO:0000313" key="2">
    <source>
        <dbReference type="Proteomes" id="UP000182762"/>
    </source>
</evidence>
<reference evidence="1 2" key="1">
    <citation type="submission" date="2016-10" db="EMBL/GenBank/DDBJ databases">
        <authorList>
            <person name="Varghese N."/>
            <person name="Submissions S."/>
        </authorList>
    </citation>
    <scope>NUCLEOTIDE SEQUENCE [LARGE SCALE GENOMIC DNA]</scope>
    <source>
        <strain evidence="1 2">DSM 13796</strain>
    </source>
</reference>
<name>A0A1I6B7N1_9BACI</name>
<organism evidence="1 2">
    <name type="scientific">Priestia endophytica DSM 13796</name>
    <dbReference type="NCBI Taxonomy" id="1121089"/>
    <lineage>
        <taxon>Bacteria</taxon>
        <taxon>Bacillati</taxon>
        <taxon>Bacillota</taxon>
        <taxon>Bacilli</taxon>
        <taxon>Bacillales</taxon>
        <taxon>Bacillaceae</taxon>
        <taxon>Priestia</taxon>
    </lineage>
</organism>
<accession>A0A1I6B7N1</accession>
<comment type="caution">
    <text evidence="1">The sequence shown here is derived from an EMBL/GenBank/DDBJ whole genome shotgun (WGS) entry which is preliminary data.</text>
</comment>
<dbReference type="GeneID" id="93711972"/>